<sequence>MVETPPPHPRPNSSVLCSMPGIMVILAWCFLQVDSRRAEVLTGHNNGNFLDSDKWLSTVSQYDRDKYWNRFRDSFCEREKGRLSELW</sequence>
<organism evidence="1 2">
    <name type="scientific">Vombatus ursinus</name>
    <name type="common">Common wombat</name>
    <dbReference type="NCBI Taxonomy" id="29139"/>
    <lineage>
        <taxon>Eukaryota</taxon>
        <taxon>Metazoa</taxon>
        <taxon>Chordata</taxon>
        <taxon>Craniata</taxon>
        <taxon>Vertebrata</taxon>
        <taxon>Euteleostomi</taxon>
        <taxon>Mammalia</taxon>
        <taxon>Metatheria</taxon>
        <taxon>Diprotodontia</taxon>
        <taxon>Vombatidae</taxon>
        <taxon>Vombatus</taxon>
    </lineage>
</organism>
<evidence type="ECO:0000313" key="2">
    <source>
        <dbReference type="Proteomes" id="UP000314987"/>
    </source>
</evidence>
<reference evidence="2" key="1">
    <citation type="submission" date="2018-12" db="EMBL/GenBank/DDBJ databases">
        <authorList>
            <person name="Yazar S."/>
        </authorList>
    </citation>
    <scope>NUCLEOTIDE SEQUENCE [LARGE SCALE GENOMIC DNA]</scope>
</reference>
<reference evidence="1" key="2">
    <citation type="submission" date="2025-08" db="UniProtKB">
        <authorList>
            <consortium name="Ensembl"/>
        </authorList>
    </citation>
    <scope>IDENTIFICATION</scope>
</reference>
<keyword evidence="2" id="KW-1185">Reference proteome</keyword>
<dbReference type="STRING" id="29139.ENSVURP00010011421"/>
<evidence type="ECO:0000313" key="1">
    <source>
        <dbReference type="Ensembl" id="ENSVURP00010011421.1"/>
    </source>
</evidence>
<dbReference type="AlphaFoldDB" id="A0A4X2KN17"/>
<dbReference type="OMA" id="FCEREKG"/>
<dbReference type="Ensembl" id="ENSVURT00010012972.1">
    <property type="protein sequence ID" value="ENSVURP00010011421.1"/>
    <property type="gene ID" value="ENSVURG00010008831.1"/>
</dbReference>
<accession>A0A4X2KN17</accession>
<protein>
    <submittedName>
        <fullName evidence="1">Uncharacterized protein</fullName>
    </submittedName>
</protein>
<name>A0A4X2KN17_VOMUR</name>
<dbReference type="GeneTree" id="ENSGT00950000186323"/>
<proteinExistence type="predicted"/>
<dbReference type="Proteomes" id="UP000314987">
    <property type="component" value="Unassembled WGS sequence"/>
</dbReference>
<reference evidence="1" key="3">
    <citation type="submission" date="2025-09" db="UniProtKB">
        <authorList>
            <consortium name="Ensembl"/>
        </authorList>
    </citation>
    <scope>IDENTIFICATION</scope>
</reference>